<keyword evidence="10" id="KW-0805">Transcription regulation</keyword>
<evidence type="ECO:0000256" key="6">
    <source>
        <dbReference type="ARBA" id="ARBA00022603"/>
    </source>
</evidence>
<evidence type="ECO:0000256" key="8">
    <source>
        <dbReference type="ARBA" id="ARBA00022691"/>
    </source>
</evidence>
<name>A0A2M4BRI5_9DIPT</name>
<dbReference type="FunFam" id="1.10.10.2150:FF:000001">
    <property type="entry name" value="Ribosomal RNA-processing protein 8"/>
    <property type="match status" value="1"/>
</dbReference>
<dbReference type="GO" id="GO:0005730">
    <property type="term" value="C:nucleolus"/>
    <property type="evidence" value="ECO:0007669"/>
    <property type="project" value="UniProtKB-SubCell"/>
</dbReference>
<evidence type="ECO:0000256" key="11">
    <source>
        <dbReference type="ARBA" id="ARBA00023163"/>
    </source>
</evidence>
<dbReference type="EC" id="2.1.1.-" evidence="13"/>
<dbReference type="InterPro" id="IPR042036">
    <property type="entry name" value="RRP8_N"/>
</dbReference>
<dbReference type="Pfam" id="PF05148">
    <property type="entry name" value="Methyltransf_8"/>
    <property type="match status" value="1"/>
</dbReference>
<feature type="region of interest" description="Disordered" evidence="14">
    <location>
        <begin position="27"/>
        <end position="152"/>
    </location>
</feature>
<keyword evidence="12 13" id="KW-0539">Nucleus</keyword>
<dbReference type="GO" id="GO:0033553">
    <property type="term" value="C:rDNA heterochromatin"/>
    <property type="evidence" value="ECO:0007669"/>
    <property type="project" value="TreeGrafter"/>
</dbReference>
<dbReference type="GO" id="GO:0005677">
    <property type="term" value="C:chromatin silencing complex"/>
    <property type="evidence" value="ECO:0007669"/>
    <property type="project" value="TreeGrafter"/>
</dbReference>
<keyword evidence="8 13" id="KW-0949">S-adenosyl-L-methionine</keyword>
<proteinExistence type="inferred from homology"/>
<dbReference type="PANTHER" id="PTHR12787">
    <property type="entry name" value="RIBOSOMAL RNA-PROCESSING PROTEIN 8"/>
    <property type="match status" value="1"/>
</dbReference>
<protein>
    <recommendedName>
        <fullName evidence="3 13">Ribosomal RNA-processing protein 8</fullName>
        <ecNumber evidence="13">2.1.1.-</ecNumber>
    </recommendedName>
</protein>
<evidence type="ECO:0000256" key="1">
    <source>
        <dbReference type="ARBA" id="ARBA00004604"/>
    </source>
</evidence>
<keyword evidence="4" id="KW-0678">Repressor</keyword>
<evidence type="ECO:0000256" key="2">
    <source>
        <dbReference type="ARBA" id="ARBA00006301"/>
    </source>
</evidence>
<dbReference type="Gene3D" id="3.40.50.150">
    <property type="entry name" value="Vaccinia Virus protein VP39"/>
    <property type="match status" value="1"/>
</dbReference>
<dbReference type="GO" id="GO:0032259">
    <property type="term" value="P:methylation"/>
    <property type="evidence" value="ECO:0007669"/>
    <property type="project" value="UniProtKB-KW"/>
</dbReference>
<evidence type="ECO:0000256" key="10">
    <source>
        <dbReference type="ARBA" id="ARBA00023015"/>
    </source>
</evidence>
<dbReference type="EMBL" id="GGFJ01006538">
    <property type="protein sequence ID" value="MBW55679.1"/>
    <property type="molecule type" value="Transcribed_RNA"/>
</dbReference>
<comment type="function">
    <text evidence="13">Probable methyltransferase required to silence rDNA.</text>
</comment>
<dbReference type="CDD" id="cd02440">
    <property type="entry name" value="AdoMet_MTases"/>
    <property type="match status" value="1"/>
</dbReference>
<sequence>MSKVFSEGDWETDLPSIGTDFRFTKKREKTNKVKKVTPAAENCATVTDDPSRPPGWSLRLPRSESSTRENGIKKDNTKRDNQNTIVNEKKEGKKRKAPTDVTDNGSKSKKKSKHNPEAPIPVTVTNGKKAETKETNDTKQKPRVRAAPKEPTSLREKLVERLKGSRFRFINEQLYKSTGEQAQQLFAEDPGSFAAYHEGYRHQIAQWSMNPLDRMIKSIRKLPKNTIVADFGCGEARLAESLPNQVYSLDLVAHNSNVIACDMAHTPLESNFVNVVVFCLSLMGTNLADFLLEANRVLKVGGILKIAEVSSRFDNVNEFVAKVRQCGFELENKDLKHKLFYFFNFKKDRTVLRGSTKIKPFSLKPCLYKKR</sequence>
<evidence type="ECO:0000256" key="4">
    <source>
        <dbReference type="ARBA" id="ARBA00022491"/>
    </source>
</evidence>
<comment type="similarity">
    <text evidence="2 13">Belongs to the methyltransferase superfamily. RRP8 family.</text>
</comment>
<dbReference type="PROSITE" id="PS01184">
    <property type="entry name" value="UBIE_2"/>
    <property type="match status" value="1"/>
</dbReference>
<keyword evidence="5 13" id="KW-0698">rRNA processing</keyword>
<keyword evidence="9" id="KW-0156">Chromatin regulator</keyword>
<dbReference type="InterPro" id="IPR007823">
    <property type="entry name" value="RRP8"/>
</dbReference>
<evidence type="ECO:0000256" key="7">
    <source>
        <dbReference type="ARBA" id="ARBA00022679"/>
    </source>
</evidence>
<dbReference type="AlphaFoldDB" id="A0A2M4BRI5"/>
<accession>A0A2M4BRI5</accession>
<keyword evidence="7 13" id="KW-0808">Transferase</keyword>
<evidence type="ECO:0000313" key="15">
    <source>
        <dbReference type="EMBL" id="MBW55679.1"/>
    </source>
</evidence>
<keyword evidence="6 13" id="KW-0489">Methyltransferase</keyword>
<dbReference type="GO" id="GO:0006364">
    <property type="term" value="P:rRNA processing"/>
    <property type="evidence" value="ECO:0007669"/>
    <property type="project" value="UniProtKB-UniRule"/>
</dbReference>
<evidence type="ECO:0000256" key="3">
    <source>
        <dbReference type="ARBA" id="ARBA00020203"/>
    </source>
</evidence>
<dbReference type="GO" id="GO:0008168">
    <property type="term" value="F:methyltransferase activity"/>
    <property type="evidence" value="ECO:0007669"/>
    <property type="project" value="UniProtKB-KW"/>
</dbReference>
<keyword evidence="11" id="KW-0804">Transcription</keyword>
<evidence type="ECO:0000256" key="13">
    <source>
        <dbReference type="RuleBase" id="RU365074"/>
    </source>
</evidence>
<organism evidence="15">
    <name type="scientific">Anopheles marajoara</name>
    <dbReference type="NCBI Taxonomy" id="58244"/>
    <lineage>
        <taxon>Eukaryota</taxon>
        <taxon>Metazoa</taxon>
        <taxon>Ecdysozoa</taxon>
        <taxon>Arthropoda</taxon>
        <taxon>Hexapoda</taxon>
        <taxon>Insecta</taxon>
        <taxon>Pterygota</taxon>
        <taxon>Neoptera</taxon>
        <taxon>Endopterygota</taxon>
        <taxon>Diptera</taxon>
        <taxon>Nematocera</taxon>
        <taxon>Culicoidea</taxon>
        <taxon>Culicidae</taxon>
        <taxon>Anophelinae</taxon>
        <taxon>Anopheles</taxon>
    </lineage>
</organism>
<dbReference type="InterPro" id="IPR023576">
    <property type="entry name" value="UbiE/COQ5_MeTrFase_CS"/>
</dbReference>
<evidence type="ECO:0000256" key="9">
    <source>
        <dbReference type="ARBA" id="ARBA00022853"/>
    </source>
</evidence>
<dbReference type="Gene3D" id="1.10.10.2150">
    <property type="entry name" value="Ribosomal RNA-processing protein 8, N-terminal domain"/>
    <property type="match status" value="1"/>
</dbReference>
<dbReference type="SUPFAM" id="SSF53335">
    <property type="entry name" value="S-adenosyl-L-methionine-dependent methyltransferases"/>
    <property type="match status" value="1"/>
</dbReference>
<dbReference type="PANTHER" id="PTHR12787:SF0">
    <property type="entry name" value="RIBOSOMAL RNA-PROCESSING PROTEIN 8"/>
    <property type="match status" value="1"/>
</dbReference>
<dbReference type="InterPro" id="IPR029063">
    <property type="entry name" value="SAM-dependent_MTases_sf"/>
</dbReference>
<evidence type="ECO:0000256" key="14">
    <source>
        <dbReference type="SAM" id="MobiDB-lite"/>
    </source>
</evidence>
<feature type="compositionally biased region" description="Basic and acidic residues" evidence="14">
    <location>
        <begin position="61"/>
        <end position="91"/>
    </location>
</feature>
<evidence type="ECO:0000256" key="12">
    <source>
        <dbReference type="ARBA" id="ARBA00023242"/>
    </source>
</evidence>
<reference evidence="15" key="1">
    <citation type="submission" date="2018-01" db="EMBL/GenBank/DDBJ databases">
        <title>An insight into the sialome of Amazonian anophelines.</title>
        <authorList>
            <person name="Ribeiro J.M."/>
            <person name="Scarpassa V."/>
            <person name="Calvo E."/>
        </authorList>
    </citation>
    <scope>NUCLEOTIDE SEQUENCE</scope>
    <source>
        <tissue evidence="15">Salivary glands</tissue>
    </source>
</reference>
<dbReference type="GO" id="GO:0000183">
    <property type="term" value="P:rDNA heterochromatin formation"/>
    <property type="evidence" value="ECO:0007669"/>
    <property type="project" value="TreeGrafter"/>
</dbReference>
<evidence type="ECO:0000256" key="5">
    <source>
        <dbReference type="ARBA" id="ARBA00022552"/>
    </source>
</evidence>
<dbReference type="GO" id="GO:0042149">
    <property type="term" value="P:cellular response to glucose starvation"/>
    <property type="evidence" value="ECO:0007669"/>
    <property type="project" value="TreeGrafter"/>
</dbReference>
<dbReference type="FunFam" id="3.40.50.150:FF:000068">
    <property type="entry name" value="Ribosomal RNA-processing protein 8"/>
    <property type="match status" value="1"/>
</dbReference>
<comment type="subcellular location">
    <subcellularLocation>
        <location evidence="1 13">Nucleus</location>
        <location evidence="1 13">Nucleolus</location>
    </subcellularLocation>
</comment>
<feature type="compositionally biased region" description="Basic and acidic residues" evidence="14">
    <location>
        <begin position="128"/>
        <end position="140"/>
    </location>
</feature>
<dbReference type="GO" id="GO:0046015">
    <property type="term" value="P:regulation of transcription by glucose"/>
    <property type="evidence" value="ECO:0007669"/>
    <property type="project" value="TreeGrafter"/>
</dbReference>